<reference evidence="2" key="1">
    <citation type="submission" date="2021-02" db="EMBL/GenBank/DDBJ databases">
        <authorList>
            <person name="Nowell W R."/>
        </authorList>
    </citation>
    <scope>NUCLEOTIDE SEQUENCE</scope>
</reference>
<protein>
    <submittedName>
        <fullName evidence="2">Uncharacterized protein</fullName>
    </submittedName>
</protein>
<keyword evidence="1" id="KW-0472">Membrane</keyword>
<dbReference type="Proteomes" id="UP000663877">
    <property type="component" value="Unassembled WGS sequence"/>
</dbReference>
<dbReference type="EMBL" id="CAJNOM010000537">
    <property type="protein sequence ID" value="CAF1490568.1"/>
    <property type="molecule type" value="Genomic_DNA"/>
</dbReference>
<keyword evidence="1" id="KW-0812">Transmembrane</keyword>
<keyword evidence="1" id="KW-1133">Transmembrane helix</keyword>
<dbReference type="EMBL" id="CAJNOI010000452">
    <property type="protein sequence ID" value="CAF1282569.1"/>
    <property type="molecule type" value="Genomic_DNA"/>
</dbReference>
<evidence type="ECO:0000313" key="4">
    <source>
        <dbReference type="Proteomes" id="UP000663832"/>
    </source>
</evidence>
<evidence type="ECO:0000313" key="2">
    <source>
        <dbReference type="EMBL" id="CAF1282569.1"/>
    </source>
</evidence>
<comment type="caution">
    <text evidence="2">The sequence shown here is derived from an EMBL/GenBank/DDBJ whole genome shotgun (WGS) entry which is preliminary data.</text>
</comment>
<dbReference type="AlphaFoldDB" id="A0A815C5N2"/>
<dbReference type="Proteomes" id="UP000663832">
    <property type="component" value="Unassembled WGS sequence"/>
</dbReference>
<gene>
    <name evidence="2" type="ORF">BJG266_LOCUS31287</name>
    <name evidence="3" type="ORF">QVE165_LOCUS42850</name>
</gene>
<evidence type="ECO:0000313" key="3">
    <source>
        <dbReference type="EMBL" id="CAF1490568.1"/>
    </source>
</evidence>
<accession>A0A815C5N2</accession>
<name>A0A815C5N2_9BILA</name>
<feature type="transmembrane region" description="Helical" evidence="1">
    <location>
        <begin position="12"/>
        <end position="34"/>
    </location>
</feature>
<keyword evidence="4" id="KW-1185">Reference proteome</keyword>
<feature type="transmembrane region" description="Helical" evidence="1">
    <location>
        <begin position="112"/>
        <end position="136"/>
    </location>
</feature>
<feature type="transmembrane region" description="Helical" evidence="1">
    <location>
        <begin position="82"/>
        <end position="106"/>
    </location>
</feature>
<sequence>MVNLPAINERTILTAILGILGVATLFCLIGLATSGWGGYGVFKLPHSSTGSLCIFSLILLIACVIVGAVILLNLYQHEYLPLAFVSLMIITSIFLLASFSSFISAINIISIYSYNLVVTAFAFTYLSSILATYWLFGARQTTSAATPEPAKQPI</sequence>
<dbReference type="OrthoDB" id="10049952at2759"/>
<evidence type="ECO:0000256" key="1">
    <source>
        <dbReference type="SAM" id="Phobius"/>
    </source>
</evidence>
<evidence type="ECO:0000313" key="5">
    <source>
        <dbReference type="Proteomes" id="UP000663877"/>
    </source>
</evidence>
<organism evidence="2 5">
    <name type="scientific">Adineta steineri</name>
    <dbReference type="NCBI Taxonomy" id="433720"/>
    <lineage>
        <taxon>Eukaryota</taxon>
        <taxon>Metazoa</taxon>
        <taxon>Spiralia</taxon>
        <taxon>Gnathifera</taxon>
        <taxon>Rotifera</taxon>
        <taxon>Eurotatoria</taxon>
        <taxon>Bdelloidea</taxon>
        <taxon>Adinetida</taxon>
        <taxon>Adinetidae</taxon>
        <taxon>Adineta</taxon>
    </lineage>
</organism>
<proteinExistence type="predicted"/>
<feature type="transmembrane region" description="Helical" evidence="1">
    <location>
        <begin position="54"/>
        <end position="75"/>
    </location>
</feature>